<keyword evidence="3 7" id="KW-0949">S-adenosyl-L-methionine</keyword>
<dbReference type="PANTHER" id="PTHR46098:SF1">
    <property type="entry name" value="TRNA (CYTOSINE(38)-C(5))-METHYLTRANSFERASE"/>
    <property type="match status" value="1"/>
</dbReference>
<dbReference type="PANTHER" id="PTHR46098">
    <property type="entry name" value="TRNA (CYTOSINE(38)-C(5))-METHYLTRANSFERASE"/>
    <property type="match status" value="1"/>
</dbReference>
<evidence type="ECO:0000256" key="1">
    <source>
        <dbReference type="ARBA" id="ARBA00022603"/>
    </source>
</evidence>
<accession>V5UWJ2</accession>
<dbReference type="SUPFAM" id="SSF53335">
    <property type="entry name" value="S-adenosyl-L-methionine-dependent methyltransferases"/>
    <property type="match status" value="1"/>
</dbReference>
<evidence type="ECO:0000256" key="5">
    <source>
        <dbReference type="ARBA" id="ARBA00039681"/>
    </source>
</evidence>
<evidence type="ECO:0000313" key="8">
    <source>
        <dbReference type="EMBL" id="AHB82105.1"/>
    </source>
</evidence>
<dbReference type="EC" id="2.1.1.204" evidence="4"/>
<proteinExistence type="evidence at transcript level"/>
<protein>
    <recommendedName>
        <fullName evidence="5">tRNA (cytosine(38)-C(5))-methyltransferase</fullName>
        <ecNumber evidence="4">2.1.1.204</ecNumber>
    </recommendedName>
    <alternativeName>
        <fullName evidence="6">DNA (cytosine-5)-methyltransferase-like protein 2</fullName>
    </alternativeName>
</protein>
<dbReference type="InterPro" id="IPR001525">
    <property type="entry name" value="C5_MeTfrase"/>
</dbReference>
<dbReference type="InterPro" id="IPR050750">
    <property type="entry name" value="C5-MTase"/>
</dbReference>
<feature type="active site" evidence="7">
    <location>
        <position position="8"/>
    </location>
</feature>
<dbReference type="Gene3D" id="3.40.50.150">
    <property type="entry name" value="Vaccinia Virus protein VP39"/>
    <property type="match status" value="1"/>
</dbReference>
<dbReference type="PROSITE" id="PS00095">
    <property type="entry name" value="C5_MTASE_2"/>
    <property type="match status" value="1"/>
</dbReference>
<dbReference type="Pfam" id="PF00145">
    <property type="entry name" value="DNA_methylase"/>
    <property type="match status" value="1"/>
</dbReference>
<dbReference type="InterPro" id="IPR029063">
    <property type="entry name" value="SAM-dependent_MTases_sf"/>
</dbReference>
<comment type="similarity">
    <text evidence="7">Belongs to the class I-like SAM-binding methyltransferase superfamily. C5-methyltransferase family.</text>
</comment>
<dbReference type="AlphaFoldDB" id="V5UWJ2"/>
<dbReference type="EMBL" id="KF664583">
    <property type="protein sequence ID" value="AHB82105.1"/>
    <property type="molecule type" value="mRNA"/>
</dbReference>
<reference evidence="8" key="1">
    <citation type="submission" date="2013-09" db="EMBL/GenBank/DDBJ databases">
        <title>Planarian MBD2/3 is required for adult stem cell pluripotency independently of DNA methylation.</title>
        <authorList>
            <person name="Jaber-Hijazi F."/>
            <person name="Lo P."/>
            <person name="Aboobaker A."/>
        </authorList>
    </citation>
    <scope>NUCLEOTIDE SEQUENCE</scope>
</reference>
<evidence type="ECO:0000256" key="4">
    <source>
        <dbReference type="ARBA" id="ARBA00039081"/>
    </source>
</evidence>
<sequence>MWTMSPPCQPYTRNGNMMDLDDPRTVAMKHTLYLISQVRPHYIFFENVKGFESSNGQKMLVSILSESAYSFQEFLLSPLQFGVPNSRLRYYLIAKLEGKGSLMQDLEAISYKPYFDRKLYQCNCPVCSGRSRSLENDHVNHFERNLEFCDRISAYLEADNLAEPHEGHKLIDEKVLEKGFSKLDIVTESSNKTCCFIKCYAKKIEGSGSYYQMTSCEEAHQLKQLLLNGDISSLDYAKRLKLRYFSPREIANFMCFPQSFRFPETVTRAQRYRLLGNSVNVKVVAHVLHWLISA</sequence>
<dbReference type="GO" id="GO:0008168">
    <property type="term" value="F:methyltransferase activity"/>
    <property type="evidence" value="ECO:0007669"/>
    <property type="project" value="UniProtKB-KW"/>
</dbReference>
<dbReference type="GO" id="GO:0005634">
    <property type="term" value="C:nucleus"/>
    <property type="evidence" value="ECO:0007669"/>
    <property type="project" value="TreeGrafter"/>
</dbReference>
<dbReference type="PROSITE" id="PS51679">
    <property type="entry name" value="SAM_MT_C5"/>
    <property type="match status" value="1"/>
</dbReference>
<evidence type="ECO:0000256" key="6">
    <source>
        <dbReference type="ARBA" id="ARBA00042810"/>
    </source>
</evidence>
<evidence type="ECO:0000256" key="2">
    <source>
        <dbReference type="ARBA" id="ARBA00022679"/>
    </source>
</evidence>
<name>V5UWJ2_SCHMD</name>
<keyword evidence="2 7" id="KW-0808">Transferase</keyword>
<keyword evidence="1 7" id="KW-0489">Methyltransferase</keyword>
<dbReference type="Gene3D" id="3.90.120.10">
    <property type="entry name" value="DNA Methylase, subunit A, domain 2"/>
    <property type="match status" value="1"/>
</dbReference>
<dbReference type="OrthoDB" id="414133at2759"/>
<evidence type="ECO:0000256" key="7">
    <source>
        <dbReference type="PROSITE-ProRule" id="PRU01016"/>
    </source>
</evidence>
<organism evidence="8">
    <name type="scientific">Schmidtea mediterranea</name>
    <name type="common">Freshwater planarian flatworm</name>
    <dbReference type="NCBI Taxonomy" id="79327"/>
    <lineage>
        <taxon>Eukaryota</taxon>
        <taxon>Metazoa</taxon>
        <taxon>Spiralia</taxon>
        <taxon>Lophotrochozoa</taxon>
        <taxon>Platyhelminthes</taxon>
        <taxon>Rhabditophora</taxon>
        <taxon>Seriata</taxon>
        <taxon>Tricladida</taxon>
        <taxon>Continenticola</taxon>
        <taxon>Geoplanoidea</taxon>
        <taxon>Dugesiidae</taxon>
        <taxon>Schmidtea</taxon>
    </lineage>
</organism>
<dbReference type="GO" id="GO:0032259">
    <property type="term" value="P:methylation"/>
    <property type="evidence" value="ECO:0007669"/>
    <property type="project" value="UniProtKB-KW"/>
</dbReference>
<evidence type="ECO:0000256" key="3">
    <source>
        <dbReference type="ARBA" id="ARBA00022691"/>
    </source>
</evidence>
<dbReference type="InterPro" id="IPR031303">
    <property type="entry name" value="C5_meth_CS"/>
</dbReference>